<keyword evidence="3" id="KW-1185">Reference proteome</keyword>
<gene>
    <name evidence="2" type="ORF">GIB67_004584</name>
</gene>
<protein>
    <submittedName>
        <fullName evidence="2">Uncharacterized protein</fullName>
    </submittedName>
</protein>
<dbReference type="AlphaFoldDB" id="A0A7J7MJI2"/>
<evidence type="ECO:0000313" key="2">
    <source>
        <dbReference type="EMBL" id="KAF6154982.1"/>
    </source>
</evidence>
<evidence type="ECO:0000313" key="3">
    <source>
        <dbReference type="Proteomes" id="UP000541444"/>
    </source>
</evidence>
<accession>A0A7J7MJI2</accession>
<dbReference type="EMBL" id="JACGCM010001447">
    <property type="protein sequence ID" value="KAF6154982.1"/>
    <property type="molecule type" value="Genomic_DNA"/>
</dbReference>
<feature type="region of interest" description="Disordered" evidence="1">
    <location>
        <begin position="84"/>
        <end position="119"/>
    </location>
</feature>
<sequence length="119" mass="13590">MLPIHRLRDLPPISSSYDAKELWHPTHGMRRLVLAESAQDNQRLQELTNENVTLRRHLDSLDDQLHAYDLGLRRGRDVQVVPLPHGGGSRAWQYGSSLRTRGDSTSYRGWGTGNDSEYI</sequence>
<name>A0A7J7MJI2_9MAGN</name>
<proteinExistence type="predicted"/>
<dbReference type="Proteomes" id="UP000541444">
    <property type="component" value="Unassembled WGS sequence"/>
</dbReference>
<comment type="caution">
    <text evidence="2">The sequence shown here is derived from an EMBL/GenBank/DDBJ whole genome shotgun (WGS) entry which is preliminary data.</text>
</comment>
<reference evidence="2 3" key="1">
    <citation type="journal article" date="2020" name="IScience">
        <title>Genome Sequencing of the Endangered Kingdonia uniflora (Circaeasteraceae, Ranunculales) Reveals Potential Mechanisms of Evolutionary Specialization.</title>
        <authorList>
            <person name="Sun Y."/>
            <person name="Deng T."/>
            <person name="Zhang A."/>
            <person name="Moore M.J."/>
            <person name="Landis J.B."/>
            <person name="Lin N."/>
            <person name="Zhang H."/>
            <person name="Zhang X."/>
            <person name="Huang J."/>
            <person name="Zhang X."/>
            <person name="Sun H."/>
            <person name="Wang H."/>
        </authorList>
    </citation>
    <scope>NUCLEOTIDE SEQUENCE [LARGE SCALE GENOMIC DNA]</scope>
    <source>
        <strain evidence="2">TB1705</strain>
        <tissue evidence="2">Leaf</tissue>
    </source>
</reference>
<organism evidence="2 3">
    <name type="scientific">Kingdonia uniflora</name>
    <dbReference type="NCBI Taxonomy" id="39325"/>
    <lineage>
        <taxon>Eukaryota</taxon>
        <taxon>Viridiplantae</taxon>
        <taxon>Streptophyta</taxon>
        <taxon>Embryophyta</taxon>
        <taxon>Tracheophyta</taxon>
        <taxon>Spermatophyta</taxon>
        <taxon>Magnoliopsida</taxon>
        <taxon>Ranunculales</taxon>
        <taxon>Circaeasteraceae</taxon>
        <taxon>Kingdonia</taxon>
    </lineage>
</organism>
<feature type="compositionally biased region" description="Polar residues" evidence="1">
    <location>
        <begin position="94"/>
        <end position="107"/>
    </location>
</feature>
<evidence type="ECO:0000256" key="1">
    <source>
        <dbReference type="SAM" id="MobiDB-lite"/>
    </source>
</evidence>